<evidence type="ECO:0000313" key="4">
    <source>
        <dbReference type="Proteomes" id="UP000254209"/>
    </source>
</evidence>
<dbReference type="RefSeq" id="WP_051968534.1">
    <property type="nucleotide sequence ID" value="NZ_CP091519.2"/>
</dbReference>
<sequence>MINLHDYQQAITEFNEHIAEVQLRYLRKKIAATLHISEPKTPRHLLAAQLHEIEWEKYIQTPLSSPHNHAPPPESRWQLETPYEEVCDFLAWAWQRLNSQQIFYGYQAIEYKIEKVAKFAFQPLVEQIMSVCFIPSIDLPDWQESYQWAMQKGMDKLEWVKPEILMNKIRILMAEQASEFLKMSRVVVGKNGVPSNLAKLKNNLDRLPEKTADLPPESAAPETPVKPEKPSKNNKIKKSKPPKIASQAVQTETQTETKPEPPKPISQLPKMVYDEELALIQAAWLPTKPKKIDNYQILGDSVLPAAPYRHHGLFACLAEIDWARYAVFRQPENECVAEISSENQEDNKNPESLMDTGETDSALAQELQKIKQENKELLDLLHLHDEEMKVKDDEISQLKQKIMNLQAASKKNTPTEIEGKPLLQYGQEADLYDDEILSFVRQTLEYSVKNQSHNNSRHQHILLDLLKANPLPQDIRAEKNEALRNAMRTYTRMDNPTRQALINIGFTITEDGAHYKLVFMDDGRYTCTTSKTSSDNRAGKNFARDVGNLLF</sequence>
<name>A0A376BU96_9NEIS</name>
<gene>
    <name evidence="3" type="ORF">NCTC10283_02107</name>
</gene>
<evidence type="ECO:0000313" key="3">
    <source>
        <dbReference type="EMBL" id="SSY80547.1"/>
    </source>
</evidence>
<proteinExistence type="predicted"/>
<dbReference type="AlphaFoldDB" id="A0A376BU96"/>
<dbReference type="OrthoDB" id="6057646at2"/>
<dbReference type="EMBL" id="UFSO01000003">
    <property type="protein sequence ID" value="SSY80547.1"/>
    <property type="molecule type" value="Genomic_DNA"/>
</dbReference>
<reference evidence="3 4" key="1">
    <citation type="submission" date="2018-06" db="EMBL/GenBank/DDBJ databases">
        <authorList>
            <consortium name="Pathogen Informatics"/>
            <person name="Doyle S."/>
        </authorList>
    </citation>
    <scope>NUCLEOTIDE SEQUENCE [LARGE SCALE GENOMIC DNA]</scope>
    <source>
        <strain evidence="3 4">NCTC10283</strain>
    </source>
</reference>
<keyword evidence="4" id="KW-1185">Reference proteome</keyword>
<dbReference type="STRING" id="1120980.GCA_000745955_01615"/>
<dbReference type="Proteomes" id="UP000254209">
    <property type="component" value="Unassembled WGS sequence"/>
</dbReference>
<organism evidence="3 4">
    <name type="scientific">Alysiella crassa</name>
    <dbReference type="NCBI Taxonomy" id="153491"/>
    <lineage>
        <taxon>Bacteria</taxon>
        <taxon>Pseudomonadati</taxon>
        <taxon>Pseudomonadota</taxon>
        <taxon>Betaproteobacteria</taxon>
        <taxon>Neisseriales</taxon>
        <taxon>Neisseriaceae</taxon>
        <taxon>Alysiella</taxon>
    </lineage>
</organism>
<evidence type="ECO:0000256" key="2">
    <source>
        <dbReference type="SAM" id="MobiDB-lite"/>
    </source>
</evidence>
<accession>A0A376BU96</accession>
<feature type="region of interest" description="Disordered" evidence="2">
    <location>
        <begin position="208"/>
        <end position="267"/>
    </location>
</feature>
<keyword evidence="1" id="KW-0175">Coiled coil</keyword>
<evidence type="ECO:0000256" key="1">
    <source>
        <dbReference type="SAM" id="Coils"/>
    </source>
</evidence>
<feature type="coiled-coil region" evidence="1">
    <location>
        <begin position="367"/>
        <end position="408"/>
    </location>
</feature>
<protein>
    <submittedName>
        <fullName evidence="3">Uncharacterized protein</fullName>
    </submittedName>
</protein>
<feature type="compositionally biased region" description="Basic residues" evidence="2">
    <location>
        <begin position="232"/>
        <end position="241"/>
    </location>
</feature>